<keyword evidence="2" id="KW-1185">Reference proteome</keyword>
<evidence type="ECO:0000313" key="1">
    <source>
        <dbReference type="EMBL" id="KYQ57291.1"/>
    </source>
</evidence>
<reference evidence="1 2" key="1">
    <citation type="submission" date="2015-09" db="EMBL/GenBank/DDBJ databases">
        <title>Trachymyrmex zeteki WGS genome.</title>
        <authorList>
            <person name="Nygaard S."/>
            <person name="Hu H."/>
            <person name="Boomsma J."/>
            <person name="Zhang G."/>
        </authorList>
    </citation>
    <scope>NUCLEOTIDE SEQUENCE [LARGE SCALE GENOMIC DNA]</scope>
    <source>
        <strain evidence="1">Tzet28-1</strain>
        <tissue evidence="1">Whole body</tissue>
    </source>
</reference>
<dbReference type="Proteomes" id="UP000075809">
    <property type="component" value="Unassembled WGS sequence"/>
</dbReference>
<dbReference type="EMBL" id="KQ982351">
    <property type="protein sequence ID" value="KYQ57291.1"/>
    <property type="molecule type" value="Genomic_DNA"/>
</dbReference>
<dbReference type="AlphaFoldDB" id="A0A151XA96"/>
<proteinExistence type="predicted"/>
<organism evidence="1 2">
    <name type="scientific">Mycetomoellerius zeteki</name>
    <dbReference type="NCBI Taxonomy" id="64791"/>
    <lineage>
        <taxon>Eukaryota</taxon>
        <taxon>Metazoa</taxon>
        <taxon>Ecdysozoa</taxon>
        <taxon>Arthropoda</taxon>
        <taxon>Hexapoda</taxon>
        <taxon>Insecta</taxon>
        <taxon>Pterygota</taxon>
        <taxon>Neoptera</taxon>
        <taxon>Endopterygota</taxon>
        <taxon>Hymenoptera</taxon>
        <taxon>Apocrita</taxon>
        <taxon>Aculeata</taxon>
        <taxon>Formicoidea</taxon>
        <taxon>Formicidae</taxon>
        <taxon>Myrmicinae</taxon>
        <taxon>Mycetomoellerius</taxon>
    </lineage>
</organism>
<gene>
    <name evidence="1" type="ORF">ALC60_03813</name>
</gene>
<protein>
    <submittedName>
        <fullName evidence="1">Uncharacterized protein</fullName>
    </submittedName>
</protein>
<accession>A0A151XA96</accession>
<sequence>MNITSQNDWSLFYFTLIFRRQIYDEERAATPGNTLPSRSSKLAPPPVLTWLTLSSVFHLAAHVAVSPPPIIVIVPRVVASTTLSIKLFVPLLKFSNSNTPAGPFHTITFALLIGSVSR</sequence>
<evidence type="ECO:0000313" key="2">
    <source>
        <dbReference type="Proteomes" id="UP000075809"/>
    </source>
</evidence>
<name>A0A151XA96_9HYME</name>